<gene>
    <name evidence="1" type="ORF">GPA26_21280</name>
</gene>
<name>A0ABX1MYJ9_9RHOO</name>
<keyword evidence="2" id="KW-1185">Reference proteome</keyword>
<evidence type="ECO:0000313" key="1">
    <source>
        <dbReference type="EMBL" id="NMF90999.1"/>
    </source>
</evidence>
<sequence>MAYQSRIPVDPTYIHSVGTAFYNFTYLEWVVVWTIVKLSADGFASVPRGETAKVIATALFKAIENTSPPLPAPLRKRLIKFHESYLAAIRSRNKLLHAHPYTAQDGQQQLGGGGVEWPISEVDQAAQLFENAAIEGNAIFHGELAQVRP</sequence>
<dbReference type="RefSeq" id="WP_169208328.1">
    <property type="nucleotide sequence ID" value="NZ_CP059560.1"/>
</dbReference>
<organism evidence="1 2">
    <name type="scientific">Aromatoleum petrolei</name>
    <dbReference type="NCBI Taxonomy" id="76116"/>
    <lineage>
        <taxon>Bacteria</taxon>
        <taxon>Pseudomonadati</taxon>
        <taxon>Pseudomonadota</taxon>
        <taxon>Betaproteobacteria</taxon>
        <taxon>Rhodocyclales</taxon>
        <taxon>Rhodocyclaceae</taxon>
        <taxon>Aromatoleum</taxon>
    </lineage>
</organism>
<dbReference type="Proteomes" id="UP000652074">
    <property type="component" value="Unassembled WGS sequence"/>
</dbReference>
<comment type="caution">
    <text evidence="1">The sequence shown here is derived from an EMBL/GenBank/DDBJ whole genome shotgun (WGS) entry which is preliminary data.</text>
</comment>
<protein>
    <submittedName>
        <fullName evidence="1">Uncharacterized protein</fullName>
    </submittedName>
</protein>
<proteinExistence type="predicted"/>
<reference evidence="1 2" key="1">
    <citation type="submission" date="2019-12" db="EMBL/GenBank/DDBJ databases">
        <title>Comparative genomics gives insights into the taxonomy of the Azoarcus-Aromatoleum group and reveals separate origins of nif in the plant-associated Azoarcus and non-plant-associated Aromatoleum sub-groups.</title>
        <authorList>
            <person name="Lafos M."/>
            <person name="Maluk M."/>
            <person name="Batista M."/>
            <person name="Junghare M."/>
            <person name="Carmona M."/>
            <person name="Faoro H."/>
            <person name="Cruz L.M."/>
            <person name="Battistoni F."/>
            <person name="De Souza E."/>
            <person name="Pedrosa F."/>
            <person name="Chen W.-M."/>
            <person name="Poole P.S."/>
            <person name="Dixon R.A."/>
            <person name="James E.K."/>
        </authorList>
    </citation>
    <scope>NUCLEOTIDE SEQUENCE [LARGE SCALE GENOMIC DNA]</scope>
    <source>
        <strain evidence="1 2">ToN1</strain>
    </source>
</reference>
<dbReference type="EMBL" id="WTVR01000060">
    <property type="protein sequence ID" value="NMF90999.1"/>
    <property type="molecule type" value="Genomic_DNA"/>
</dbReference>
<accession>A0ABX1MYJ9</accession>
<evidence type="ECO:0000313" key="2">
    <source>
        <dbReference type="Proteomes" id="UP000652074"/>
    </source>
</evidence>